<comment type="caution">
    <text evidence="1">The sequence shown here is derived from an EMBL/GenBank/DDBJ whole genome shotgun (WGS) entry which is preliminary data.</text>
</comment>
<evidence type="ECO:0000313" key="1">
    <source>
        <dbReference type="EMBL" id="KAI4317970.1"/>
    </source>
</evidence>
<organism evidence="1 2">
    <name type="scientific">Bauhinia variegata</name>
    <name type="common">Purple orchid tree</name>
    <name type="synonym">Phanera variegata</name>
    <dbReference type="NCBI Taxonomy" id="167791"/>
    <lineage>
        <taxon>Eukaryota</taxon>
        <taxon>Viridiplantae</taxon>
        <taxon>Streptophyta</taxon>
        <taxon>Embryophyta</taxon>
        <taxon>Tracheophyta</taxon>
        <taxon>Spermatophyta</taxon>
        <taxon>Magnoliopsida</taxon>
        <taxon>eudicotyledons</taxon>
        <taxon>Gunneridae</taxon>
        <taxon>Pentapetalae</taxon>
        <taxon>rosids</taxon>
        <taxon>fabids</taxon>
        <taxon>Fabales</taxon>
        <taxon>Fabaceae</taxon>
        <taxon>Cercidoideae</taxon>
        <taxon>Cercideae</taxon>
        <taxon>Bauhiniinae</taxon>
        <taxon>Bauhinia</taxon>
    </lineage>
</organism>
<sequence>MSSCKGKLSWPELVGVDAVPAVRLIEGSNPNVKAIVLPEDSIVTTDFLCDRVRVFVDKDNVVAKTPKIG</sequence>
<dbReference type="EMBL" id="CM039435">
    <property type="protein sequence ID" value="KAI4317970.1"/>
    <property type="molecule type" value="Genomic_DNA"/>
</dbReference>
<reference evidence="1 2" key="1">
    <citation type="journal article" date="2022" name="DNA Res.">
        <title>Chromosomal-level genome assembly of the orchid tree Bauhinia variegata (Leguminosae; Cercidoideae) supports the allotetraploid origin hypothesis of Bauhinia.</title>
        <authorList>
            <person name="Zhong Y."/>
            <person name="Chen Y."/>
            <person name="Zheng D."/>
            <person name="Pang J."/>
            <person name="Liu Y."/>
            <person name="Luo S."/>
            <person name="Meng S."/>
            <person name="Qian L."/>
            <person name="Wei D."/>
            <person name="Dai S."/>
            <person name="Zhou R."/>
        </authorList>
    </citation>
    <scope>NUCLEOTIDE SEQUENCE [LARGE SCALE GENOMIC DNA]</scope>
    <source>
        <strain evidence="1">BV-YZ2020</strain>
    </source>
</reference>
<protein>
    <submittedName>
        <fullName evidence="1">Uncharacterized protein</fullName>
    </submittedName>
</protein>
<accession>A0ACB9M2N1</accession>
<gene>
    <name evidence="1" type="ORF">L6164_025790</name>
</gene>
<proteinExistence type="predicted"/>
<name>A0ACB9M2N1_BAUVA</name>
<evidence type="ECO:0000313" key="2">
    <source>
        <dbReference type="Proteomes" id="UP000828941"/>
    </source>
</evidence>
<keyword evidence="2" id="KW-1185">Reference proteome</keyword>
<dbReference type="Proteomes" id="UP000828941">
    <property type="component" value="Chromosome 10"/>
</dbReference>